<evidence type="ECO:0000313" key="4">
    <source>
        <dbReference type="EMBL" id="NHO31882.1"/>
    </source>
</evidence>
<feature type="region of interest" description="Disordered" evidence="1">
    <location>
        <begin position="143"/>
        <end position="162"/>
    </location>
</feature>
<dbReference type="SUPFAM" id="SSF51905">
    <property type="entry name" value="FAD/NAD(P)-binding domain"/>
    <property type="match status" value="2"/>
</dbReference>
<dbReference type="InterPro" id="IPR036188">
    <property type="entry name" value="FAD/NAD-bd_sf"/>
</dbReference>
<sequence length="504" mass="55039">MSLKVKIVIVGGGASGALAALQLAQWIAPTEILVVEPRAQIGRGIAYSTQNPAHLLNVRAGNISVFPDKPDDFVSWLQEKTDFPADPSAFAPRRLWGEYLTERFEETGIRHCHASVRQITVDDKTVCLTLKYLSKSEALQDAHDSRGALPFPGRRQSLRHPVELKGTKDATPFYGAQGNAPEQDNPGDFEKHPVSDDQTLITGKVILATGHFLPVDVPQISETVRRDGRYIRNIWDQWPGLPETHAPVVLIGTGLTAVDALLRLRSDGYQGTVIMISRHGLLSSSHGPAESVRESVIPPETPPSALAYLKAFRQALASGQSWRAGVDSLRGVSNHLWARLPSQEKQRFRRHLLHLWNTSRHRMAPQVAHSVTEDLARGRLIVRKGNVYAIEDSENSLSVKVRVREGTDSIQAALVMNCSGPDTNYKRVQSPVLNSLFKTGLAKPDESGVALATDAKGALINASGNVSNLLYAIGPLRAGSLFETTAIPEIRQQAGDFASLLSEE</sequence>
<protein>
    <submittedName>
        <fullName evidence="4">FAD-dependent oxidoreductase</fullName>
    </submittedName>
</protein>
<dbReference type="Gene3D" id="3.50.50.60">
    <property type="entry name" value="FAD/NAD(P)-binding domain"/>
    <property type="match status" value="2"/>
</dbReference>
<dbReference type="InterPro" id="IPR052189">
    <property type="entry name" value="L-asp_N-monooxygenase_NS-form"/>
</dbReference>
<dbReference type="PANTHER" id="PTHR40254">
    <property type="entry name" value="BLR0577 PROTEIN"/>
    <property type="match status" value="1"/>
</dbReference>
<organism evidence="4 5">
    <name type="scientific">Acetobacter fallax</name>
    <dbReference type="NCBI Taxonomy" id="1737473"/>
    <lineage>
        <taxon>Bacteria</taxon>
        <taxon>Pseudomonadati</taxon>
        <taxon>Pseudomonadota</taxon>
        <taxon>Alphaproteobacteria</taxon>
        <taxon>Acetobacterales</taxon>
        <taxon>Acetobacteraceae</taxon>
        <taxon>Acetobacter</taxon>
    </lineage>
</organism>
<evidence type="ECO:0000256" key="1">
    <source>
        <dbReference type="SAM" id="MobiDB-lite"/>
    </source>
</evidence>
<feature type="domain" description="FAD-dependent urate hydroxylase HpyO/Asp monooxygenase CreE-like FAD/NAD(P)-binding" evidence="3">
    <location>
        <begin position="8"/>
        <end position="125"/>
    </location>
</feature>
<name>A0ABX0K659_9PROT</name>
<feature type="region of interest" description="Disordered" evidence="1">
    <location>
        <begin position="168"/>
        <end position="195"/>
    </location>
</feature>
<keyword evidence="5" id="KW-1185">Reference proteome</keyword>
<keyword evidence="2" id="KW-0732">Signal</keyword>
<dbReference type="Pfam" id="PF13454">
    <property type="entry name" value="NAD_binding_9"/>
    <property type="match status" value="1"/>
</dbReference>
<feature type="chain" id="PRO_5046678317" evidence="2">
    <location>
        <begin position="20"/>
        <end position="504"/>
    </location>
</feature>
<proteinExistence type="predicted"/>
<evidence type="ECO:0000313" key="5">
    <source>
        <dbReference type="Proteomes" id="UP000615326"/>
    </source>
</evidence>
<gene>
    <name evidence="4" type="ORF">GOB84_04750</name>
</gene>
<dbReference type="PANTHER" id="PTHR40254:SF1">
    <property type="entry name" value="BLR0577 PROTEIN"/>
    <property type="match status" value="1"/>
</dbReference>
<accession>A0ABX0K659</accession>
<evidence type="ECO:0000259" key="3">
    <source>
        <dbReference type="Pfam" id="PF13454"/>
    </source>
</evidence>
<dbReference type="InterPro" id="IPR038732">
    <property type="entry name" value="HpyO/CreE_NAD-binding"/>
</dbReference>
<reference evidence="4 5" key="1">
    <citation type="journal article" date="2020" name="Int. J. Syst. Evol. Microbiol.">
        <title>Novel acetic acid bacteria from cider fermentations: Acetobacter conturbans sp. nov. and Acetobacter fallax sp. nov.</title>
        <authorList>
            <person name="Sombolestani A.S."/>
            <person name="Cleenwerck I."/>
            <person name="Cnockaert M."/>
            <person name="Borremans W."/>
            <person name="Wieme A.D."/>
            <person name="De Vuyst L."/>
            <person name="Vandamme P."/>
        </authorList>
    </citation>
    <scope>NUCLEOTIDE SEQUENCE [LARGE SCALE GENOMIC DNA]</scope>
    <source>
        <strain evidence="4 5">LMG 1637</strain>
    </source>
</reference>
<dbReference type="Proteomes" id="UP000615326">
    <property type="component" value="Unassembled WGS sequence"/>
</dbReference>
<evidence type="ECO:0000256" key="2">
    <source>
        <dbReference type="SAM" id="SignalP"/>
    </source>
</evidence>
<comment type="caution">
    <text evidence="4">The sequence shown here is derived from an EMBL/GenBank/DDBJ whole genome shotgun (WGS) entry which is preliminary data.</text>
</comment>
<feature type="signal peptide" evidence="2">
    <location>
        <begin position="1"/>
        <end position="19"/>
    </location>
</feature>
<dbReference type="EMBL" id="WOSW01000005">
    <property type="protein sequence ID" value="NHO31882.1"/>
    <property type="molecule type" value="Genomic_DNA"/>
</dbReference>